<keyword evidence="3" id="KW-1185">Reference proteome</keyword>
<gene>
    <name evidence="2" type="ORF">JIN78_02945</name>
</gene>
<sequence>MSGYLVTPNSIPDGYYTLRVFLDSDDRFLESNETNNFFVISSNISVISTPDMVPDGTAALTVTGSNVVRDAGQSFTVNARIRNDGDNVSIPSYLVAFYLVDPSDTFLNPDEAHFLGYGSAPALTTALQNTPGYVTASATFNLPSDLALPEYRLGVRLDPFDDVTEYSDMGVGEYNWHTNNYFLSPSDESVGVRYVIERPDYSSDNGQSSMSPTTIPAGEYVTFSGRVRNTRTFTSPNITTIRHFIRFGFSGIPISLGTTFIPSIPANGTYEFTAVLQIPPNQPPGDYQYLFDIDDAGVVPEYDETNNRGYLFGTDLTVTAPQLPDIVANGLQFSPSSVAPGDELTVEVNLENTGYSSTGSFNGTFYLSQDTVLANNDDILLGTRTVSGGLSAGQSANFTPTLTIPSGTAYGEYRLGVILDSGSQVEELFETNNSLLLTSPLLTVSPDGNPLLPDLRPISTTFEPTRADFEELVSLTVDIKNQGTSAASGVICHAYLSLDNVAGNADDIPVGNVNLGGIGIAATESGKIDFKMPGKGAPVGMYRVVLVADETDSVAESNETNNTYLSGPLLQLLPADDDYFAKLVATGASASPALVIPGQTVDTIVTVVNKGGSSAAGVETALVLSLNDTIGDADDVLLESIGPDQIDLSETGKVDARAIKIPEGTSPGSYNIGWEVDPDNLIPQDSSSGNRISVPIIVRERRFHAAIVQRDSDHHIVELRETDPAYRYRVMSSWNLQDWKESDFQKGSFDVPLVFQIKVDENLAEQRYFHQGEEH</sequence>
<feature type="domain" description="CARDB" evidence="1">
    <location>
        <begin position="453"/>
        <end position="564"/>
    </location>
</feature>
<protein>
    <recommendedName>
        <fullName evidence="1">CARDB domain-containing protein</fullName>
    </recommendedName>
</protein>
<dbReference type="EMBL" id="JAENIO010000004">
    <property type="protein sequence ID" value="MBK1833007.1"/>
    <property type="molecule type" value="Genomic_DNA"/>
</dbReference>
<dbReference type="PANTHER" id="PTHR35902">
    <property type="entry name" value="S-LAYER DOMAIN-LIKE PROTEIN-RELATED"/>
    <property type="match status" value="1"/>
</dbReference>
<name>A0A934RNQ0_9BACT</name>
<dbReference type="Pfam" id="PF07705">
    <property type="entry name" value="CARDB"/>
    <property type="match status" value="2"/>
</dbReference>
<dbReference type="InterPro" id="IPR013783">
    <property type="entry name" value="Ig-like_fold"/>
</dbReference>
<dbReference type="Gene3D" id="2.60.40.10">
    <property type="entry name" value="Immunoglobulins"/>
    <property type="match status" value="5"/>
</dbReference>
<reference evidence="2" key="1">
    <citation type="submission" date="2021-01" db="EMBL/GenBank/DDBJ databases">
        <title>Modified the classification status of verrucomicrobia.</title>
        <authorList>
            <person name="Feng X."/>
        </authorList>
    </citation>
    <scope>NUCLEOTIDE SEQUENCE</scope>
    <source>
        <strain evidence="2">KCTC 12986</strain>
    </source>
</reference>
<evidence type="ECO:0000259" key="1">
    <source>
        <dbReference type="Pfam" id="PF07705"/>
    </source>
</evidence>
<dbReference type="PANTHER" id="PTHR35902:SF3">
    <property type="entry name" value="NPCBM-ASSOCIATED, NEW3 DOMAIN OF ALPHA-GALACTOSIDASE"/>
    <property type="match status" value="1"/>
</dbReference>
<dbReference type="InterPro" id="IPR011635">
    <property type="entry name" value="CARDB"/>
</dbReference>
<dbReference type="AlphaFoldDB" id="A0A934RNQ0"/>
<comment type="caution">
    <text evidence="2">The sequence shown here is derived from an EMBL/GenBank/DDBJ whole genome shotgun (WGS) entry which is preliminary data.</text>
</comment>
<evidence type="ECO:0000313" key="2">
    <source>
        <dbReference type="EMBL" id="MBK1833007.1"/>
    </source>
</evidence>
<organism evidence="2 3">
    <name type="scientific">Roseibacillus ishigakijimensis</name>
    <dbReference type="NCBI Taxonomy" id="454146"/>
    <lineage>
        <taxon>Bacteria</taxon>
        <taxon>Pseudomonadati</taxon>
        <taxon>Verrucomicrobiota</taxon>
        <taxon>Verrucomicrobiia</taxon>
        <taxon>Verrucomicrobiales</taxon>
        <taxon>Verrucomicrobiaceae</taxon>
        <taxon>Roseibacillus</taxon>
    </lineage>
</organism>
<dbReference type="RefSeq" id="WP_377174340.1">
    <property type="nucleotide sequence ID" value="NZ_JBHUJA010000031.1"/>
</dbReference>
<dbReference type="Proteomes" id="UP000604083">
    <property type="component" value="Unassembled WGS sequence"/>
</dbReference>
<evidence type="ECO:0000313" key="3">
    <source>
        <dbReference type="Proteomes" id="UP000604083"/>
    </source>
</evidence>
<accession>A0A934RNQ0</accession>
<feature type="domain" description="CARDB" evidence="1">
    <location>
        <begin position="324"/>
        <end position="434"/>
    </location>
</feature>
<proteinExistence type="predicted"/>